<dbReference type="PROSITE" id="PS00018">
    <property type="entry name" value="EF_HAND_1"/>
    <property type="match status" value="5"/>
</dbReference>
<dbReference type="Proteomes" id="UP000241890">
    <property type="component" value="Unassembled WGS sequence"/>
</dbReference>
<sequence length="380" mass="42310">MGGGAEVDLLEGAIRAHVETRSGFGNHARKVRIVENVFREFDVDGTGNIDEEEFLAALVRMNIVGYTETALELFDKIDADMSGTISYREFARALFVEDEAEESKGCGVGGSGFASSSRAAQAANDVVARVRQRVLQLAGKNAGIRSITRILRQMDEDGSNSLNAQELKEGLLGYGVQVSPSEVRTLMQHFDRDGSGRITIEEFLRGLRGDMNRLRRKLVRKAWDQLVTHLRLDGPGDSVSLSDLATFYDVSKHPEVMQGRMTPEEALRQFMAVWDKNSDDLVEWKEFLDYYKDLSAGIERDDYFELLIRNAWHLSGGSGWSENTANMRVLVTMITGDQQVVEIVNDFGISRSTVTKPELIRLLETQGFRAADISDVALSS</sequence>
<dbReference type="SUPFAM" id="SSF47473">
    <property type="entry name" value="EF-hand"/>
    <property type="match status" value="2"/>
</dbReference>
<evidence type="ECO:0000256" key="1">
    <source>
        <dbReference type="ARBA" id="ARBA00022723"/>
    </source>
</evidence>
<dbReference type="InterPro" id="IPR018247">
    <property type="entry name" value="EF_Hand_1_Ca_BS"/>
</dbReference>
<dbReference type="EMBL" id="BEYU01000006">
    <property type="protein sequence ID" value="GBG24610.1"/>
    <property type="molecule type" value="Genomic_DNA"/>
</dbReference>
<dbReference type="PROSITE" id="PS50222">
    <property type="entry name" value="EF_HAND_2"/>
    <property type="match status" value="5"/>
</dbReference>
<organism evidence="5 6">
    <name type="scientific">Hondaea fermentalgiana</name>
    <dbReference type="NCBI Taxonomy" id="2315210"/>
    <lineage>
        <taxon>Eukaryota</taxon>
        <taxon>Sar</taxon>
        <taxon>Stramenopiles</taxon>
        <taxon>Bigyra</taxon>
        <taxon>Labyrinthulomycetes</taxon>
        <taxon>Thraustochytrida</taxon>
        <taxon>Thraustochytriidae</taxon>
        <taxon>Hondaea</taxon>
    </lineage>
</organism>
<feature type="domain" description="EF-hand" evidence="4">
    <location>
        <begin position="262"/>
        <end position="297"/>
    </location>
</feature>
<keyword evidence="3" id="KW-0106">Calcium</keyword>
<dbReference type="Pfam" id="PF13499">
    <property type="entry name" value="EF-hand_7"/>
    <property type="match status" value="2"/>
</dbReference>
<evidence type="ECO:0000256" key="3">
    <source>
        <dbReference type="ARBA" id="ARBA00022837"/>
    </source>
</evidence>
<comment type="caution">
    <text evidence="5">The sequence shown here is derived from an EMBL/GenBank/DDBJ whole genome shotgun (WGS) entry which is preliminary data.</text>
</comment>
<dbReference type="PANTHER" id="PTHR34524:SF6">
    <property type="entry name" value="CALCYPHOSINE LIKE"/>
    <property type="match status" value="1"/>
</dbReference>
<keyword evidence="6" id="KW-1185">Reference proteome</keyword>
<feature type="domain" description="EF-hand" evidence="4">
    <location>
        <begin position="178"/>
        <end position="213"/>
    </location>
</feature>
<gene>
    <name evidence="5" type="ORF">FCC1311_008292</name>
</gene>
<dbReference type="InterPro" id="IPR002048">
    <property type="entry name" value="EF_hand_dom"/>
</dbReference>
<dbReference type="InterPro" id="IPR051581">
    <property type="entry name" value="Ca-bind"/>
</dbReference>
<reference evidence="5 6" key="1">
    <citation type="submission" date="2017-12" db="EMBL/GenBank/DDBJ databases">
        <title>Sequencing, de novo assembly and annotation of complete genome of a new Thraustochytrid species, strain FCC1311.</title>
        <authorList>
            <person name="Sedici K."/>
            <person name="Godart F."/>
            <person name="Aiese Cigliano R."/>
            <person name="Sanseverino W."/>
            <person name="Barakat M."/>
            <person name="Ortet P."/>
            <person name="Marechal E."/>
            <person name="Cagnac O."/>
            <person name="Amato A."/>
        </authorList>
    </citation>
    <scope>NUCLEOTIDE SEQUENCE [LARGE SCALE GENOMIC DNA]</scope>
</reference>
<dbReference type="OrthoDB" id="444540at2759"/>
<dbReference type="AlphaFoldDB" id="A0A2R5G0S9"/>
<dbReference type="PANTHER" id="PTHR34524">
    <property type="entry name" value="CALCYPHOSIN"/>
    <property type="match status" value="1"/>
</dbReference>
<dbReference type="InterPro" id="IPR011992">
    <property type="entry name" value="EF-hand-dom_pair"/>
</dbReference>
<evidence type="ECO:0000313" key="6">
    <source>
        <dbReference type="Proteomes" id="UP000241890"/>
    </source>
</evidence>
<name>A0A2R5G0S9_9STRA</name>
<keyword evidence="2" id="KW-0677">Repeat</keyword>
<dbReference type="GO" id="GO:0005509">
    <property type="term" value="F:calcium ion binding"/>
    <property type="evidence" value="ECO:0007669"/>
    <property type="project" value="InterPro"/>
</dbReference>
<feature type="domain" description="EF-hand" evidence="4">
    <location>
        <begin position="29"/>
        <end position="64"/>
    </location>
</feature>
<dbReference type="SMART" id="SM00054">
    <property type="entry name" value="EFh"/>
    <property type="match status" value="5"/>
</dbReference>
<dbReference type="Gene3D" id="1.10.238.10">
    <property type="entry name" value="EF-hand"/>
    <property type="match status" value="3"/>
</dbReference>
<evidence type="ECO:0000313" key="5">
    <source>
        <dbReference type="EMBL" id="GBG24610.1"/>
    </source>
</evidence>
<evidence type="ECO:0000256" key="2">
    <source>
        <dbReference type="ARBA" id="ARBA00022737"/>
    </source>
</evidence>
<keyword evidence="1" id="KW-0479">Metal-binding</keyword>
<proteinExistence type="predicted"/>
<evidence type="ECO:0000259" key="4">
    <source>
        <dbReference type="PROSITE" id="PS50222"/>
    </source>
</evidence>
<dbReference type="InParanoid" id="A0A2R5G0S9"/>
<protein>
    <submittedName>
        <fullName evidence="5">Calcyphosin</fullName>
    </submittedName>
</protein>
<feature type="domain" description="EF-hand" evidence="4">
    <location>
        <begin position="65"/>
        <end position="100"/>
    </location>
</feature>
<accession>A0A2R5G0S9</accession>
<feature type="domain" description="EF-hand" evidence="4">
    <location>
        <begin position="142"/>
        <end position="177"/>
    </location>
</feature>